<sequence>KSDPSKELKALNAKVNASLSINNDILKKTEKLNAKVDKVNTKTVTTANGTIMYDFTSQSSIRNIKSIGTIGDSVARGSHAKVNFTEMLGKKLKAKTANLAKGGATMATVPIGKDAVENSIYRQAEEVRGDLIILQGTDDDWLHGYWAGVPIGTDKTDTKTFYGAFCSAIEVIRKNNPDSKILVMTATRQCPMDGTKIRRKDTDK</sequence>
<dbReference type="CDD" id="cd00229">
    <property type="entry name" value="SGNH_hydrolase"/>
    <property type="match status" value="1"/>
</dbReference>
<proteinExistence type="predicted"/>
<keyword evidence="2" id="KW-1185">Reference proteome</keyword>
<evidence type="ECO:0000313" key="2">
    <source>
        <dbReference type="Proteomes" id="UP001255050"/>
    </source>
</evidence>
<dbReference type="InterPro" id="IPR036514">
    <property type="entry name" value="SGNH_hydro_sf"/>
</dbReference>
<accession>A0ABU1F1P8</accession>
<feature type="non-terminal residue" evidence="1">
    <location>
        <position position="204"/>
    </location>
</feature>
<reference evidence="1 2" key="1">
    <citation type="submission" date="2023-08" db="EMBL/GenBank/DDBJ databases">
        <title>Whole genome sequencing of Staphylococcus coagulans NN-2474.</title>
        <authorList>
            <person name="Kropotov V.S."/>
            <person name="Boriskina E.V."/>
            <person name="Gordinskaya N.A."/>
            <person name="Shkurkina I.S."/>
            <person name="Kryazhev D.V."/>
            <person name="Alekseeva A.E."/>
            <person name="Makhova M.A."/>
        </authorList>
    </citation>
    <scope>NUCLEOTIDE SEQUENCE [LARGE SCALE GENOMIC DNA]</scope>
    <source>
        <strain evidence="1 2">NN-2474</strain>
    </source>
</reference>
<dbReference type="Proteomes" id="UP001255050">
    <property type="component" value="Unassembled WGS sequence"/>
</dbReference>
<name>A0ABU1F1P8_9STAP</name>
<dbReference type="GO" id="GO:0016787">
    <property type="term" value="F:hydrolase activity"/>
    <property type="evidence" value="ECO:0007669"/>
    <property type="project" value="UniProtKB-KW"/>
</dbReference>
<dbReference type="Gene3D" id="3.40.50.1110">
    <property type="entry name" value="SGNH hydrolase"/>
    <property type="match status" value="1"/>
</dbReference>
<organism evidence="1 2">
    <name type="scientific">Staphylococcus coagulans</name>
    <dbReference type="NCBI Taxonomy" id="74706"/>
    <lineage>
        <taxon>Bacteria</taxon>
        <taxon>Bacillati</taxon>
        <taxon>Bacillota</taxon>
        <taxon>Bacilli</taxon>
        <taxon>Bacillales</taxon>
        <taxon>Staphylococcaceae</taxon>
        <taxon>Staphylococcus</taxon>
    </lineage>
</organism>
<gene>
    <name evidence="1" type="ORF">RCO12_12960</name>
</gene>
<feature type="non-terminal residue" evidence="1">
    <location>
        <position position="1"/>
    </location>
</feature>
<keyword evidence="1" id="KW-0378">Hydrolase</keyword>
<comment type="caution">
    <text evidence="1">The sequence shown here is derived from an EMBL/GenBank/DDBJ whole genome shotgun (WGS) entry which is preliminary data.</text>
</comment>
<protein>
    <submittedName>
        <fullName evidence="1">SGNH/GDSL hydrolase family protein</fullName>
    </submittedName>
</protein>
<dbReference type="SUPFAM" id="SSF52266">
    <property type="entry name" value="SGNH hydrolase"/>
    <property type="match status" value="1"/>
</dbReference>
<evidence type="ECO:0000313" key="1">
    <source>
        <dbReference type="EMBL" id="MDR5604296.1"/>
    </source>
</evidence>
<dbReference type="EMBL" id="JAVJGV010000317">
    <property type="protein sequence ID" value="MDR5604296.1"/>
    <property type="molecule type" value="Genomic_DNA"/>
</dbReference>